<dbReference type="PANTHER" id="PTHR33164">
    <property type="entry name" value="TRANSCRIPTIONAL REGULATOR, MARR FAMILY"/>
    <property type="match status" value="1"/>
</dbReference>
<dbReference type="InterPro" id="IPR039422">
    <property type="entry name" value="MarR/SlyA-like"/>
</dbReference>
<dbReference type="GO" id="GO:0003700">
    <property type="term" value="F:DNA-binding transcription factor activity"/>
    <property type="evidence" value="ECO:0007669"/>
    <property type="project" value="InterPro"/>
</dbReference>
<proteinExistence type="predicted"/>
<dbReference type="InterPro" id="IPR000835">
    <property type="entry name" value="HTH_MarR-typ"/>
</dbReference>
<keyword evidence="3" id="KW-1185">Reference proteome</keyword>
<dbReference type="PANTHER" id="PTHR33164:SF99">
    <property type="entry name" value="MARR FAMILY REGULATORY PROTEIN"/>
    <property type="match status" value="1"/>
</dbReference>
<dbReference type="Pfam" id="PF12802">
    <property type="entry name" value="MarR_2"/>
    <property type="match status" value="1"/>
</dbReference>
<sequence>MSCRGICRYPIIHSSGASGEGMSDTLRDPQSGDETSIDVVRAAATAAVAVDANALLRAYGQYLRRNIAAPGLGVTDQAALSFLYERRRQGIPATSTDVTNYLGVSSPSGVAIIDRLEARGLVRREPHPDDARKKLIVPNQDDADSPLEHAVANAVSRIPLEHTDAVALFLRALVDELDVMDAERDSSSPIN</sequence>
<dbReference type="EMBL" id="VHQG01000001">
    <property type="protein sequence ID" value="TPW77524.1"/>
    <property type="molecule type" value="Genomic_DNA"/>
</dbReference>
<name>A0A506XX94_9MICO</name>
<gene>
    <name evidence="2" type="ORF">FJ657_02255</name>
</gene>
<reference evidence="2 3" key="1">
    <citation type="submission" date="2019-06" db="EMBL/GenBank/DDBJ databases">
        <authorList>
            <person name="Li F."/>
        </authorList>
    </citation>
    <scope>NUCLEOTIDE SEQUENCE [LARGE SCALE GENOMIC DNA]</scope>
    <source>
        <strain evidence="2 3">10F1D-1</strain>
    </source>
</reference>
<dbReference type="Gene3D" id="1.10.10.10">
    <property type="entry name" value="Winged helix-like DNA-binding domain superfamily/Winged helix DNA-binding domain"/>
    <property type="match status" value="1"/>
</dbReference>
<accession>A0A506XX94</accession>
<comment type="caution">
    <text evidence="2">The sequence shown here is derived from an EMBL/GenBank/DDBJ whole genome shotgun (WGS) entry which is preliminary data.</text>
</comment>
<dbReference type="Proteomes" id="UP000316252">
    <property type="component" value="Unassembled WGS sequence"/>
</dbReference>
<evidence type="ECO:0000313" key="3">
    <source>
        <dbReference type="Proteomes" id="UP000316252"/>
    </source>
</evidence>
<dbReference type="OrthoDB" id="5111571at2"/>
<dbReference type="InterPro" id="IPR036390">
    <property type="entry name" value="WH_DNA-bd_sf"/>
</dbReference>
<dbReference type="InterPro" id="IPR036388">
    <property type="entry name" value="WH-like_DNA-bd_sf"/>
</dbReference>
<feature type="domain" description="HTH marR-type" evidence="1">
    <location>
        <begin position="79"/>
        <end position="132"/>
    </location>
</feature>
<dbReference type="SUPFAM" id="SSF46785">
    <property type="entry name" value="Winged helix' DNA-binding domain"/>
    <property type="match status" value="1"/>
</dbReference>
<dbReference type="GO" id="GO:0006950">
    <property type="term" value="P:response to stress"/>
    <property type="evidence" value="ECO:0007669"/>
    <property type="project" value="TreeGrafter"/>
</dbReference>
<organism evidence="2 3">
    <name type="scientific">Schumannella soli</name>
    <dbReference type="NCBI Taxonomy" id="2590779"/>
    <lineage>
        <taxon>Bacteria</taxon>
        <taxon>Bacillati</taxon>
        <taxon>Actinomycetota</taxon>
        <taxon>Actinomycetes</taxon>
        <taxon>Micrococcales</taxon>
        <taxon>Microbacteriaceae</taxon>
        <taxon>Schumannella</taxon>
    </lineage>
</organism>
<evidence type="ECO:0000313" key="2">
    <source>
        <dbReference type="EMBL" id="TPW77524.1"/>
    </source>
</evidence>
<evidence type="ECO:0000259" key="1">
    <source>
        <dbReference type="Pfam" id="PF12802"/>
    </source>
</evidence>
<protein>
    <submittedName>
        <fullName evidence="2">MarR family transcriptional regulator</fullName>
    </submittedName>
</protein>
<dbReference type="AlphaFoldDB" id="A0A506XX94"/>